<dbReference type="EMBL" id="CP113520">
    <property type="protein sequence ID" value="WAJ26739.1"/>
    <property type="molecule type" value="Genomic_DNA"/>
</dbReference>
<sequence length="1140" mass="127201">MSILAALHHVTHYRYDRPVRLGPQVIRLRPAPHSRTRVPSYSLKVLPENHFVNWQQDPFGNWLARFVFPDPATEFRIEVDLLADMTVYNPFDFFVEEYAQQWPFAYDEALKTDLAAYLDPEPAGPRLRSLVESIDRTKSVTIDFLVALNRTIEQRIDYLVRMEPGVQTPDETLEKASGSCRDSSWLLVQVLRHLGFAARFVSGYLIQLKPDIVALDGPAGTSVDFTDLHAWAEVYLPGAGWVGLDPTSGLLTGESHVPLAATPHYRSAAPISGGVDYAEVDFAFEMTVDRVAERPRVSYPFSDESWQALDALGRQVDEELRRNDVRLTIGGEPTFVSIDDFQSPEWNADATGPTKRALADDLIRRLRERFAPGGFLHYGQGKWYPGETLPRWTFSLFWRKDGVPIWRNPDLFAREEADAPFGPDEAGLLLRDVASSLGVDPDHALPAFEDAAYWIAREAQLPENVDPLDSKLEDREERARIAQVFARGLSNPTGYVLPLQAWQGRADRRLRWGSERWSTRRKRLFLVPGDSSVGYRLPLSGLPHLPGTAYPHSYPQDPTQPFSPLPTQGRVQAQPSEPTSRIAMQTANENGMSQTLGSMSQSLPPLPPLEPGQTLGRPAGASVEADGVPEIRGAVRTALAIEPRDGKLCVFMPPLETTEAYLDLLAAVEEVAEARGLPVQIEGYAPPHDPRINVIRVAPDPGVIEVNIHPAASWDEAVAITTGVYEDARQSRLGTDKFMVDGKHTGTGGGNHVVVGGATPLDSPFLRRPDLLKSLVLHWQRHPSLSYLFSGLFIGPTSQAPRIDEARHDQLYELEIAMAQVSNAQGSATPPWLVDRLFRNLLVDVTGNTHRSEICIDKLYSPDGPTGRLGLVEFRGFEMPPDARMSLAQQLLVRALIAKFWREPQEGRFARWGTSLHDRFMLPEFVWADFLDVLADLGRSGYPMRPEWFEAQWEFRFPFCGKIVHEGVELELRQALEPWHVMGETGAIGGTVRFVDSSVERLQVKLSNFDPARHMVTCNGRPVPLQSTGRAKEAVAGVRFKAWQPASGLHPTIPVHAPLTFDIFDRWSGRSLGGCVYHVAHPGGRNYETFPINSYEAEARRLARFQDIGHTPAAPHPLAEVPDPNFPMTLDLRRPAFLAS</sequence>
<dbReference type="Proteomes" id="UP001163223">
    <property type="component" value="Chromosome"/>
</dbReference>
<keyword evidence="2" id="KW-1185">Reference proteome</keyword>
<reference evidence="1" key="1">
    <citation type="submission" date="2022-11" db="EMBL/GenBank/DDBJ databases">
        <title>beta-Carotene-producing bacterium, Jeongeuplla avenae sp. nov., alleviates the salt stress of Arabidopsis seedlings.</title>
        <authorList>
            <person name="Jiang L."/>
            <person name="Lee J."/>
        </authorList>
    </citation>
    <scope>NUCLEOTIDE SEQUENCE</scope>
    <source>
        <strain evidence="1">DY_R2A_6</strain>
    </source>
</reference>
<gene>
    <name evidence="1" type="ORF">OXU80_17960</name>
</gene>
<proteinExistence type="predicted"/>
<protein>
    <submittedName>
        <fullName evidence="1">Transglutaminase family protein</fullName>
    </submittedName>
</protein>
<organism evidence="1 2">
    <name type="scientific">Antarcticirhabdus aurantiaca</name>
    <dbReference type="NCBI Taxonomy" id="2606717"/>
    <lineage>
        <taxon>Bacteria</taxon>
        <taxon>Pseudomonadati</taxon>
        <taxon>Pseudomonadota</taxon>
        <taxon>Alphaproteobacteria</taxon>
        <taxon>Hyphomicrobiales</taxon>
        <taxon>Aurantimonadaceae</taxon>
        <taxon>Antarcticirhabdus</taxon>
    </lineage>
</organism>
<evidence type="ECO:0000313" key="2">
    <source>
        <dbReference type="Proteomes" id="UP001163223"/>
    </source>
</evidence>
<accession>A0ACD4NIS2</accession>
<name>A0ACD4NIS2_9HYPH</name>
<evidence type="ECO:0000313" key="1">
    <source>
        <dbReference type="EMBL" id="WAJ26739.1"/>
    </source>
</evidence>